<gene>
    <name evidence="7" type="ORF">S01H4_41107</name>
</gene>
<dbReference type="GO" id="GO:0075713">
    <property type="term" value="P:establishment of integrated proviral latency"/>
    <property type="evidence" value="ECO:0007669"/>
    <property type="project" value="UniProtKB-KW"/>
</dbReference>
<dbReference type="InterPro" id="IPR050808">
    <property type="entry name" value="Phage_Integrase"/>
</dbReference>
<dbReference type="GO" id="GO:0015074">
    <property type="term" value="P:DNA integration"/>
    <property type="evidence" value="ECO:0007669"/>
    <property type="project" value="UniProtKB-KW"/>
</dbReference>
<dbReference type="Gene3D" id="1.10.443.10">
    <property type="entry name" value="Intergrase catalytic core"/>
    <property type="match status" value="1"/>
</dbReference>
<dbReference type="AlphaFoldDB" id="X1CK88"/>
<dbReference type="Pfam" id="PF00589">
    <property type="entry name" value="Phage_integrase"/>
    <property type="match status" value="1"/>
</dbReference>
<comment type="caution">
    <text evidence="7">The sequence shown here is derived from an EMBL/GenBank/DDBJ whole genome shotgun (WGS) entry which is preliminary data.</text>
</comment>
<keyword evidence="3" id="KW-0233">DNA recombination</keyword>
<keyword evidence="5" id="KW-1160">Virus entry into host cell</keyword>
<evidence type="ECO:0000256" key="4">
    <source>
        <dbReference type="ARBA" id="ARBA00023195"/>
    </source>
</evidence>
<proteinExistence type="inferred from homology"/>
<feature type="domain" description="Tyr recombinase" evidence="6">
    <location>
        <begin position="1"/>
        <end position="71"/>
    </location>
</feature>
<dbReference type="InterPro" id="IPR011010">
    <property type="entry name" value="DNA_brk_join_enz"/>
</dbReference>
<feature type="non-terminal residue" evidence="7">
    <location>
        <position position="1"/>
    </location>
</feature>
<dbReference type="EMBL" id="BART01022458">
    <property type="protein sequence ID" value="GAG96628.1"/>
    <property type="molecule type" value="Genomic_DNA"/>
</dbReference>
<evidence type="ECO:0000256" key="2">
    <source>
        <dbReference type="ARBA" id="ARBA00022908"/>
    </source>
</evidence>
<dbReference type="GO" id="GO:0003677">
    <property type="term" value="F:DNA binding"/>
    <property type="evidence" value="ECO:0007669"/>
    <property type="project" value="InterPro"/>
</dbReference>
<sequence length="83" mass="9394">AIDRALRRNKQVFNGAELATPHDLRRTAASHMTALETPRLVVSKILNHVENSVTAIYDRHSYDKEKKAALTIWGKSLNEIINN</sequence>
<evidence type="ECO:0000256" key="3">
    <source>
        <dbReference type="ARBA" id="ARBA00023172"/>
    </source>
</evidence>
<dbReference type="SUPFAM" id="SSF56349">
    <property type="entry name" value="DNA breaking-rejoining enzymes"/>
    <property type="match status" value="1"/>
</dbReference>
<evidence type="ECO:0000259" key="6">
    <source>
        <dbReference type="PROSITE" id="PS51898"/>
    </source>
</evidence>
<name>X1CK88_9ZZZZ</name>
<evidence type="ECO:0000313" key="7">
    <source>
        <dbReference type="EMBL" id="GAG96628.1"/>
    </source>
</evidence>
<protein>
    <recommendedName>
        <fullName evidence="6">Tyr recombinase domain-containing protein</fullName>
    </recommendedName>
</protein>
<keyword evidence="4" id="KW-1179">Viral genome integration</keyword>
<evidence type="ECO:0000256" key="1">
    <source>
        <dbReference type="ARBA" id="ARBA00008857"/>
    </source>
</evidence>
<dbReference type="GO" id="GO:0046718">
    <property type="term" value="P:symbiont entry into host cell"/>
    <property type="evidence" value="ECO:0007669"/>
    <property type="project" value="UniProtKB-KW"/>
</dbReference>
<reference evidence="7" key="1">
    <citation type="journal article" date="2014" name="Front. Microbiol.">
        <title>High frequency of phylogenetically diverse reductive dehalogenase-homologous genes in deep subseafloor sedimentary metagenomes.</title>
        <authorList>
            <person name="Kawai M."/>
            <person name="Futagami T."/>
            <person name="Toyoda A."/>
            <person name="Takaki Y."/>
            <person name="Nishi S."/>
            <person name="Hori S."/>
            <person name="Arai W."/>
            <person name="Tsubouchi T."/>
            <person name="Morono Y."/>
            <person name="Uchiyama I."/>
            <person name="Ito T."/>
            <person name="Fujiyama A."/>
            <person name="Inagaki F."/>
            <person name="Takami H."/>
        </authorList>
    </citation>
    <scope>NUCLEOTIDE SEQUENCE</scope>
    <source>
        <strain evidence="7">Expedition CK06-06</strain>
    </source>
</reference>
<dbReference type="PANTHER" id="PTHR30629">
    <property type="entry name" value="PROPHAGE INTEGRASE"/>
    <property type="match status" value="1"/>
</dbReference>
<keyword evidence="2" id="KW-0229">DNA integration</keyword>
<dbReference type="InterPro" id="IPR013762">
    <property type="entry name" value="Integrase-like_cat_sf"/>
</dbReference>
<accession>X1CK88</accession>
<dbReference type="InterPro" id="IPR002104">
    <property type="entry name" value="Integrase_catalytic"/>
</dbReference>
<comment type="similarity">
    <text evidence="1">Belongs to the 'phage' integrase family.</text>
</comment>
<dbReference type="PANTHER" id="PTHR30629:SF2">
    <property type="entry name" value="PROPHAGE INTEGRASE INTS-RELATED"/>
    <property type="match status" value="1"/>
</dbReference>
<dbReference type="GO" id="GO:0006310">
    <property type="term" value="P:DNA recombination"/>
    <property type="evidence" value="ECO:0007669"/>
    <property type="project" value="UniProtKB-KW"/>
</dbReference>
<dbReference type="GO" id="GO:0044826">
    <property type="term" value="P:viral genome integration into host DNA"/>
    <property type="evidence" value="ECO:0007669"/>
    <property type="project" value="UniProtKB-KW"/>
</dbReference>
<dbReference type="PROSITE" id="PS51898">
    <property type="entry name" value="TYR_RECOMBINASE"/>
    <property type="match status" value="1"/>
</dbReference>
<organism evidence="7">
    <name type="scientific">marine sediment metagenome</name>
    <dbReference type="NCBI Taxonomy" id="412755"/>
    <lineage>
        <taxon>unclassified sequences</taxon>
        <taxon>metagenomes</taxon>
        <taxon>ecological metagenomes</taxon>
    </lineage>
</organism>
<evidence type="ECO:0000256" key="5">
    <source>
        <dbReference type="ARBA" id="ARBA00023296"/>
    </source>
</evidence>